<dbReference type="GO" id="GO:0008270">
    <property type="term" value="F:zinc ion binding"/>
    <property type="evidence" value="ECO:0007669"/>
    <property type="project" value="UniProtKB-KW"/>
</dbReference>
<keyword evidence="8" id="KW-0472">Membrane</keyword>
<dbReference type="Gene3D" id="3.30.40.10">
    <property type="entry name" value="Zinc/RING finger domain, C3HC4 (zinc finger)"/>
    <property type="match status" value="1"/>
</dbReference>
<reference evidence="10" key="1">
    <citation type="submission" date="2019-08" db="EMBL/GenBank/DDBJ databases">
        <title>The improved chromosome-level genome for the pearl oyster Pinctada fucata martensii using PacBio sequencing and Hi-C.</title>
        <authorList>
            <person name="Zheng Z."/>
        </authorList>
    </citation>
    <scope>NUCLEOTIDE SEQUENCE</scope>
    <source>
        <strain evidence="10">ZZ-2019</strain>
        <tissue evidence="10">Adductor muscle</tissue>
    </source>
</reference>
<dbReference type="GO" id="GO:0006915">
    <property type="term" value="P:apoptotic process"/>
    <property type="evidence" value="ECO:0007669"/>
    <property type="project" value="UniProtKB-KW"/>
</dbReference>
<evidence type="ECO:0000313" key="11">
    <source>
        <dbReference type="Proteomes" id="UP001186944"/>
    </source>
</evidence>
<sequence>MAIPSNGHADNKSESGESNNKCNKPMKSKEYCFESSCTGIYEVCRSETIFFIRSNWIAFENLYHEINTAIETHYSSKDAERKSSTDFTSEVQNSQNPMKNKTLKVTVTSPAVIVVLGILIVHILYSLKTLHSRGFGAFHSVNQKTASVKKSHLKETIRNNVYTFFKEMFRNTRSSFDLKRYKHILDLSNISFNSTYTVYPVNTLTEYYREIESNPETSFLERMQFDMFRTSTFSEFPKNSPVSTLMLAKAGFYYEGKEDEVKCFKCGKKYRNWQPLDDPIQIHRAISPLCPIVSELGTSTSSQRESQNQSNRGNDESILYRRETGNSHTFTSNGEVNVCEDASNSDSPSNTNENERNNYTEDRGVPSSVGVSQRKGVRYLSNESMLPRVSDTHDNRSIDRITFSQIEGTRNEHNELSPLPVTQSMEGTISPTSNAIANPQMHVPQNRFNPESSSASAFRQSNIHNVSASDHRNIPTSSDSSTTENPSPEGSTISSNRPAAPEVNGPISTDQPRSAASTLEPLGISIEKPRYPQYAVLATRISSFRNWPEHLHQKPEELAKAGFLYEGTNDFTRCFFCAGGLRDWEPEDNPWIEHARWYKKCVFVRQCRGGDFLNLVQEGKIKEAMEKLNGRTQKTERQIEDIMTSIAVQSVLEMGYSQENVRLAVRKLSRDNDQRSITADSVLQCILEIEEGRNSNEPLEGSTSQQETISPNPNASIEATSEIRTEDSTKTLIAENRQLKEQQICKICMDEDISIVFLPCGHMVTCVNCAPAVRKCPLCRRFIKGTVKAILS</sequence>
<feature type="region of interest" description="Disordered" evidence="7">
    <location>
        <begin position="464"/>
        <end position="516"/>
    </location>
</feature>
<dbReference type="PROSITE" id="PS50143">
    <property type="entry name" value="BIR_REPEAT_2"/>
    <property type="match status" value="2"/>
</dbReference>
<comment type="similarity">
    <text evidence="1">Belongs to the IAP family.</text>
</comment>
<feature type="region of interest" description="Disordered" evidence="7">
    <location>
        <begin position="694"/>
        <end position="714"/>
    </location>
</feature>
<dbReference type="GO" id="GO:0061630">
    <property type="term" value="F:ubiquitin protein ligase activity"/>
    <property type="evidence" value="ECO:0007669"/>
    <property type="project" value="TreeGrafter"/>
</dbReference>
<keyword evidence="8" id="KW-0812">Transmembrane</keyword>
<protein>
    <recommendedName>
        <fullName evidence="9">RING-type domain-containing protein</fullName>
    </recommendedName>
</protein>
<feature type="compositionally biased region" description="Low complexity" evidence="7">
    <location>
        <begin position="298"/>
        <end position="312"/>
    </location>
</feature>
<feature type="compositionally biased region" description="Polar residues" evidence="7">
    <location>
        <begin position="506"/>
        <end position="516"/>
    </location>
</feature>
<dbReference type="GO" id="GO:0051726">
    <property type="term" value="P:regulation of cell cycle"/>
    <property type="evidence" value="ECO:0007669"/>
    <property type="project" value="TreeGrafter"/>
</dbReference>
<feature type="compositionally biased region" description="Polar residues" evidence="7">
    <location>
        <begin position="695"/>
        <end position="714"/>
    </location>
</feature>
<feature type="region of interest" description="Disordered" evidence="7">
    <location>
        <begin position="297"/>
        <end position="376"/>
    </location>
</feature>
<evidence type="ECO:0000256" key="4">
    <source>
        <dbReference type="ARBA" id="ARBA00022771"/>
    </source>
</evidence>
<organism evidence="10 11">
    <name type="scientific">Pinctada imbricata</name>
    <name type="common">Atlantic pearl-oyster</name>
    <name type="synonym">Pinctada martensii</name>
    <dbReference type="NCBI Taxonomy" id="66713"/>
    <lineage>
        <taxon>Eukaryota</taxon>
        <taxon>Metazoa</taxon>
        <taxon>Spiralia</taxon>
        <taxon>Lophotrochozoa</taxon>
        <taxon>Mollusca</taxon>
        <taxon>Bivalvia</taxon>
        <taxon>Autobranchia</taxon>
        <taxon>Pteriomorphia</taxon>
        <taxon>Pterioida</taxon>
        <taxon>Pterioidea</taxon>
        <taxon>Pteriidae</taxon>
        <taxon>Pinctada</taxon>
    </lineage>
</organism>
<dbReference type="CDD" id="cd00022">
    <property type="entry name" value="BIR"/>
    <property type="match status" value="2"/>
</dbReference>
<keyword evidence="3" id="KW-0479">Metal-binding</keyword>
<proteinExistence type="inferred from homology"/>
<dbReference type="GO" id="GO:0043066">
    <property type="term" value="P:negative regulation of apoptotic process"/>
    <property type="evidence" value="ECO:0007669"/>
    <property type="project" value="TreeGrafter"/>
</dbReference>
<evidence type="ECO:0000256" key="7">
    <source>
        <dbReference type="SAM" id="MobiDB-lite"/>
    </source>
</evidence>
<dbReference type="GO" id="GO:0005737">
    <property type="term" value="C:cytoplasm"/>
    <property type="evidence" value="ECO:0007669"/>
    <property type="project" value="TreeGrafter"/>
</dbReference>
<feature type="compositionally biased region" description="Basic and acidic residues" evidence="7">
    <location>
        <begin position="313"/>
        <end position="325"/>
    </location>
</feature>
<dbReference type="EMBL" id="VSWD01000006">
    <property type="protein sequence ID" value="KAK3099468.1"/>
    <property type="molecule type" value="Genomic_DNA"/>
</dbReference>
<feature type="transmembrane region" description="Helical" evidence="8">
    <location>
        <begin position="105"/>
        <end position="125"/>
    </location>
</feature>
<dbReference type="PANTHER" id="PTHR10044:SF139">
    <property type="entry name" value="DEATH-ASSOCIATED INHIBITOR OF APOPTOSIS 2"/>
    <property type="match status" value="1"/>
</dbReference>
<dbReference type="AlphaFoldDB" id="A0AA89C363"/>
<evidence type="ECO:0000259" key="9">
    <source>
        <dbReference type="PROSITE" id="PS50089"/>
    </source>
</evidence>
<evidence type="ECO:0000256" key="1">
    <source>
        <dbReference type="ARBA" id="ARBA00006672"/>
    </source>
</evidence>
<gene>
    <name evidence="10" type="ORF">FSP39_004935</name>
</gene>
<dbReference type="FunFam" id="3.30.40.10:FF:000184">
    <property type="entry name" value="Baculoviral IAP repeat containing 2"/>
    <property type="match status" value="1"/>
</dbReference>
<feature type="compositionally biased region" description="Basic and acidic residues" evidence="7">
    <location>
        <begin position="353"/>
        <end position="364"/>
    </location>
</feature>
<dbReference type="SMART" id="SM00184">
    <property type="entry name" value="RING"/>
    <property type="match status" value="1"/>
</dbReference>
<dbReference type="InterPro" id="IPR001841">
    <property type="entry name" value="Znf_RING"/>
</dbReference>
<dbReference type="InterPro" id="IPR013083">
    <property type="entry name" value="Znf_RING/FYVE/PHD"/>
</dbReference>
<evidence type="ECO:0000313" key="10">
    <source>
        <dbReference type="EMBL" id="KAK3099468.1"/>
    </source>
</evidence>
<feature type="region of interest" description="Disordered" evidence="7">
    <location>
        <begin position="1"/>
        <end position="24"/>
    </location>
</feature>
<dbReference type="SUPFAM" id="SSF57924">
    <property type="entry name" value="Inhibitor of apoptosis (IAP) repeat"/>
    <property type="match status" value="2"/>
</dbReference>
<evidence type="ECO:0000256" key="5">
    <source>
        <dbReference type="ARBA" id="ARBA00022833"/>
    </source>
</evidence>
<feature type="compositionally biased region" description="Polar residues" evidence="7">
    <location>
        <begin position="464"/>
        <end position="497"/>
    </location>
</feature>
<name>A0AA89C363_PINIB</name>
<keyword evidence="11" id="KW-1185">Reference proteome</keyword>
<evidence type="ECO:0000256" key="3">
    <source>
        <dbReference type="ARBA" id="ARBA00022723"/>
    </source>
</evidence>
<dbReference type="Gene3D" id="1.10.8.10">
    <property type="entry name" value="DNA helicase RuvA subunit, C-terminal domain"/>
    <property type="match status" value="1"/>
</dbReference>
<dbReference type="Pfam" id="PF00653">
    <property type="entry name" value="BIR"/>
    <property type="match status" value="2"/>
</dbReference>
<feature type="compositionally biased region" description="Polar residues" evidence="7">
    <location>
        <begin position="326"/>
        <end position="335"/>
    </location>
</feature>
<dbReference type="CDD" id="cd16713">
    <property type="entry name" value="RING-HC_BIRC2_3_7"/>
    <property type="match status" value="1"/>
</dbReference>
<evidence type="ECO:0000256" key="8">
    <source>
        <dbReference type="SAM" id="Phobius"/>
    </source>
</evidence>
<keyword evidence="4 6" id="KW-0863">Zinc-finger</keyword>
<evidence type="ECO:0000256" key="2">
    <source>
        <dbReference type="ARBA" id="ARBA00022703"/>
    </source>
</evidence>
<dbReference type="Gene3D" id="1.10.1170.10">
    <property type="entry name" value="Inhibitor Of Apoptosis Protein (2mihbC-IAP-1), Chain A"/>
    <property type="match status" value="2"/>
</dbReference>
<evidence type="ECO:0000256" key="6">
    <source>
        <dbReference type="PROSITE-ProRule" id="PRU00175"/>
    </source>
</evidence>
<dbReference type="InterPro" id="IPR001370">
    <property type="entry name" value="BIR_rpt"/>
</dbReference>
<dbReference type="Proteomes" id="UP001186944">
    <property type="component" value="Unassembled WGS sequence"/>
</dbReference>
<feature type="domain" description="RING-type" evidence="9">
    <location>
        <begin position="745"/>
        <end position="780"/>
    </location>
</feature>
<keyword evidence="5" id="KW-0862">Zinc</keyword>
<dbReference type="InterPro" id="IPR050784">
    <property type="entry name" value="IAP"/>
</dbReference>
<dbReference type="GO" id="GO:0043027">
    <property type="term" value="F:cysteine-type endopeptidase inhibitor activity involved in apoptotic process"/>
    <property type="evidence" value="ECO:0007669"/>
    <property type="project" value="TreeGrafter"/>
</dbReference>
<dbReference type="FunFam" id="1.10.1170.10:FF:000002">
    <property type="entry name" value="Baculoviral IAP repeat containing 7"/>
    <property type="match status" value="1"/>
</dbReference>
<dbReference type="SMART" id="SM00238">
    <property type="entry name" value="BIR"/>
    <property type="match status" value="2"/>
</dbReference>
<keyword evidence="8" id="KW-1133">Transmembrane helix</keyword>
<dbReference type="GO" id="GO:0005634">
    <property type="term" value="C:nucleus"/>
    <property type="evidence" value="ECO:0007669"/>
    <property type="project" value="TreeGrafter"/>
</dbReference>
<dbReference type="Pfam" id="PF13920">
    <property type="entry name" value="zf-C3HC4_3"/>
    <property type="match status" value="1"/>
</dbReference>
<comment type="caution">
    <text evidence="10">The sequence shown here is derived from an EMBL/GenBank/DDBJ whole genome shotgun (WGS) entry which is preliminary data.</text>
</comment>
<dbReference type="PROSITE" id="PS50089">
    <property type="entry name" value="ZF_RING_2"/>
    <property type="match status" value="1"/>
</dbReference>
<accession>A0AA89C363</accession>
<dbReference type="PANTHER" id="PTHR10044">
    <property type="entry name" value="INHIBITOR OF APOPTOSIS"/>
    <property type="match status" value="1"/>
</dbReference>
<dbReference type="GO" id="GO:0031398">
    <property type="term" value="P:positive regulation of protein ubiquitination"/>
    <property type="evidence" value="ECO:0007669"/>
    <property type="project" value="TreeGrafter"/>
</dbReference>
<keyword evidence="2" id="KW-0053">Apoptosis</keyword>